<feature type="region of interest" description="Disordered" evidence="2">
    <location>
        <begin position="36"/>
        <end position="191"/>
    </location>
</feature>
<gene>
    <name evidence="3" type="ORF">K444DRAFT_635297</name>
</gene>
<feature type="region of interest" description="Disordered" evidence="2">
    <location>
        <begin position="249"/>
        <end position="291"/>
    </location>
</feature>
<feature type="compositionally biased region" description="Polar residues" evidence="2">
    <location>
        <begin position="273"/>
        <end position="285"/>
    </location>
</feature>
<dbReference type="InParanoid" id="A0A2J6SRY5"/>
<sequence length="1132" mass="126104">MASVHMHRVRQLNQFSLLEIHRVLGGCFCERVVRRQQPGKGGGKGASKQEGARKGRGRGVVAERKDHGLVGIRRPASEESDRPRQLSLPRASNGDAPQVDGGEEVGWQLRGGDIGRRGAAPEAGESRPEIPRRPGVLAEAALEPHRREAQPEDEVGRGQPHGEHKGARRGKRRVARAGRRGDTEDLVPSLFGFGEAADGDAAGGALETKGRPSGQRAEVEAKLALQLARDLLPDFGCVGAQLERERGDDAKRGAGYTPQRVALLGRVKDDSSTRGSSSDNLSQQAGRDDSEALQRLRERDLGLVGAKDSWGGPNVSVEPHQHHPAPRGVHIRIRCVESGAVSLAAEAQAPESRARGRDDVRAHGCRRLDLRMLEKVHPSARSEQRNGPAPGGDVGRAARFRRQKLILIPVLVTIVRSIRTVDVAHNVCAGDILVLSGRGKDGVLAALLLERKVEHDRLPSEWRDDTPVRSVRRAACGARGTVPLKGGIKLLSTGMAKQDSEKNPPCLHQTSPFLDSNQTTAGKCSICRASGVRKYAMELRWFGRTFNQKVEEEQKGKEKQEVKNVALFKEVFKDNLPGNDPAQLKMGSNYLERIVGNDKSLQEKLKQLSLTPDFASCVKDFKPYARQIDEKGRWRIAFAIEKDQNGETYHALIAAFVTNTWIESEDGKGKRDPNNKENLPYIVAPYYKPAKSSQVLLLGTYLRDMQFRYEVGKCLEYYTTKDVKLDKQTTKPPATLAIADFFHAHPEHDKQQAIHSAIVNVLNDKGLEKVLVDNKNEDIIKPHQISPSSLALYYIRRVLAVSGTDLPRKEDVGRFIVIIVRRKSPGTAGDHRFMDVDNLEATIDALVQVNKVAAQLNAKQITHVLLYDALGVDEAATLQTKVSFKILYIGSPFFGGVAHDHIKELWDHFKRPNEYTPTEVKALGIFIALRELYGNSVACIGFRSGSLDGSGFLGIPIFSLDNKITNDYWYELYKARDLTKEEEILPKGADYKELSEDKKKELNNLREQAKEDKYKDANAIWVREIGDGNYLWDLEKYGRGNPRKYERIEGLAVRVNTFITINLPLYFGADPGLTLRLVEDAKRHLIAAIVVYLCHEDAQQPLWTRRIEWMKSEKKAFLHVCFDKAFEFIKSK</sequence>
<evidence type="ECO:0000256" key="2">
    <source>
        <dbReference type="SAM" id="MobiDB-lite"/>
    </source>
</evidence>
<feature type="region of interest" description="Disordered" evidence="2">
    <location>
        <begin position="376"/>
        <end position="395"/>
    </location>
</feature>
<feature type="coiled-coil region" evidence="1">
    <location>
        <begin position="988"/>
        <end position="1015"/>
    </location>
</feature>
<evidence type="ECO:0000313" key="4">
    <source>
        <dbReference type="Proteomes" id="UP000235371"/>
    </source>
</evidence>
<proteinExistence type="predicted"/>
<feature type="compositionally biased region" description="Basic and acidic residues" evidence="2">
    <location>
        <begin position="75"/>
        <end position="84"/>
    </location>
</feature>
<feature type="compositionally biased region" description="Basic residues" evidence="2">
    <location>
        <begin position="166"/>
        <end position="178"/>
    </location>
</feature>
<protein>
    <submittedName>
        <fullName evidence="3">Uncharacterized protein</fullName>
    </submittedName>
</protein>
<dbReference type="GeneID" id="36591919"/>
<keyword evidence="4" id="KW-1185">Reference proteome</keyword>
<dbReference type="RefSeq" id="XP_024730403.1">
    <property type="nucleotide sequence ID" value="XM_024883842.1"/>
</dbReference>
<evidence type="ECO:0000313" key="3">
    <source>
        <dbReference type="EMBL" id="PMD53499.1"/>
    </source>
</evidence>
<feature type="compositionally biased region" description="Basic and acidic residues" evidence="2">
    <location>
        <begin position="142"/>
        <end position="165"/>
    </location>
</feature>
<dbReference type="Proteomes" id="UP000235371">
    <property type="component" value="Unassembled WGS sequence"/>
</dbReference>
<name>A0A2J6SRY5_9HELO</name>
<dbReference type="EMBL" id="KZ613872">
    <property type="protein sequence ID" value="PMD53499.1"/>
    <property type="molecule type" value="Genomic_DNA"/>
</dbReference>
<keyword evidence="1" id="KW-0175">Coiled coil</keyword>
<dbReference type="OrthoDB" id="3946475at2759"/>
<reference evidence="3 4" key="1">
    <citation type="submission" date="2016-04" db="EMBL/GenBank/DDBJ databases">
        <title>A degradative enzymes factory behind the ericoid mycorrhizal symbiosis.</title>
        <authorList>
            <consortium name="DOE Joint Genome Institute"/>
            <person name="Martino E."/>
            <person name="Morin E."/>
            <person name="Grelet G."/>
            <person name="Kuo A."/>
            <person name="Kohler A."/>
            <person name="Daghino S."/>
            <person name="Barry K."/>
            <person name="Choi C."/>
            <person name="Cichocki N."/>
            <person name="Clum A."/>
            <person name="Copeland A."/>
            <person name="Hainaut M."/>
            <person name="Haridas S."/>
            <person name="Labutti K."/>
            <person name="Lindquist E."/>
            <person name="Lipzen A."/>
            <person name="Khouja H.-R."/>
            <person name="Murat C."/>
            <person name="Ohm R."/>
            <person name="Olson A."/>
            <person name="Spatafora J."/>
            <person name="Veneault-Fourrey C."/>
            <person name="Henrissat B."/>
            <person name="Grigoriev I."/>
            <person name="Martin F."/>
            <person name="Perotto S."/>
        </authorList>
    </citation>
    <scope>NUCLEOTIDE SEQUENCE [LARGE SCALE GENOMIC DNA]</scope>
    <source>
        <strain evidence="3 4">E</strain>
    </source>
</reference>
<accession>A0A2J6SRY5</accession>
<organism evidence="3 4">
    <name type="scientific">Hyaloscypha bicolor E</name>
    <dbReference type="NCBI Taxonomy" id="1095630"/>
    <lineage>
        <taxon>Eukaryota</taxon>
        <taxon>Fungi</taxon>
        <taxon>Dikarya</taxon>
        <taxon>Ascomycota</taxon>
        <taxon>Pezizomycotina</taxon>
        <taxon>Leotiomycetes</taxon>
        <taxon>Helotiales</taxon>
        <taxon>Hyaloscyphaceae</taxon>
        <taxon>Hyaloscypha</taxon>
        <taxon>Hyaloscypha bicolor</taxon>
    </lineage>
</organism>
<dbReference type="AlphaFoldDB" id="A0A2J6SRY5"/>
<evidence type="ECO:0000256" key="1">
    <source>
        <dbReference type="SAM" id="Coils"/>
    </source>
</evidence>